<comment type="caution">
    <text evidence="2">The sequence shown here is derived from an EMBL/GenBank/DDBJ whole genome shotgun (WGS) entry which is preliminary data.</text>
</comment>
<gene>
    <name evidence="3" type="ORF">FNF27_04514</name>
    <name evidence="2" type="ORF">FNF28_05845</name>
    <name evidence="1" type="ORF">FNF29_06215</name>
</gene>
<reference evidence="4 5" key="1">
    <citation type="submission" date="2019-07" db="EMBL/GenBank/DDBJ databases">
        <title>Genomes of Cafeteria roenbergensis.</title>
        <authorList>
            <person name="Fischer M.G."/>
            <person name="Hackl T."/>
            <person name="Roman M."/>
        </authorList>
    </citation>
    <scope>NUCLEOTIDE SEQUENCE [LARGE SCALE GENOMIC DNA]</scope>
    <source>
        <strain evidence="1 5">BVI</strain>
        <strain evidence="3 4">E4-10P</strain>
        <strain evidence="2 6">RCC970-E3</strain>
    </source>
</reference>
<dbReference type="EMBL" id="VLTO01000027">
    <property type="protein sequence ID" value="KAA0173953.1"/>
    <property type="molecule type" value="Genomic_DNA"/>
</dbReference>
<evidence type="ECO:0000313" key="2">
    <source>
        <dbReference type="EMBL" id="KAA0159488.1"/>
    </source>
</evidence>
<evidence type="ECO:0000313" key="1">
    <source>
        <dbReference type="EMBL" id="KAA0149127.1"/>
    </source>
</evidence>
<evidence type="ECO:0000313" key="3">
    <source>
        <dbReference type="EMBL" id="KAA0173953.1"/>
    </source>
</evidence>
<dbReference type="AlphaFoldDB" id="A0A5A8D2V2"/>
<accession>A0A5A8D2V2</accession>
<evidence type="ECO:0000313" key="6">
    <source>
        <dbReference type="Proteomes" id="UP000324907"/>
    </source>
</evidence>
<protein>
    <submittedName>
        <fullName evidence="2">Uncharacterized protein</fullName>
    </submittedName>
</protein>
<organism evidence="2 6">
    <name type="scientific">Cafeteria roenbergensis</name>
    <name type="common">Marine flagellate</name>
    <dbReference type="NCBI Taxonomy" id="33653"/>
    <lineage>
        <taxon>Eukaryota</taxon>
        <taxon>Sar</taxon>
        <taxon>Stramenopiles</taxon>
        <taxon>Bigyra</taxon>
        <taxon>Opalozoa</taxon>
        <taxon>Bicosoecida</taxon>
        <taxon>Cafeteriaceae</taxon>
        <taxon>Cafeteria</taxon>
    </lineage>
</organism>
<dbReference type="EMBL" id="VLTL01000128">
    <property type="protein sequence ID" value="KAA0159488.1"/>
    <property type="molecule type" value="Genomic_DNA"/>
</dbReference>
<dbReference type="EMBL" id="VLTN01000046">
    <property type="protein sequence ID" value="KAA0149127.1"/>
    <property type="molecule type" value="Genomic_DNA"/>
</dbReference>
<evidence type="ECO:0000313" key="4">
    <source>
        <dbReference type="Proteomes" id="UP000322899"/>
    </source>
</evidence>
<dbReference type="Proteomes" id="UP000322899">
    <property type="component" value="Unassembled WGS sequence"/>
</dbReference>
<keyword evidence="5" id="KW-1185">Reference proteome</keyword>
<evidence type="ECO:0000313" key="5">
    <source>
        <dbReference type="Proteomes" id="UP000323011"/>
    </source>
</evidence>
<dbReference type="Proteomes" id="UP000323011">
    <property type="component" value="Unassembled WGS sequence"/>
</dbReference>
<name>A0A5A8D2V2_CAFRO</name>
<dbReference type="Proteomes" id="UP000324907">
    <property type="component" value="Unassembled WGS sequence"/>
</dbReference>
<sequence length="99" mass="11288">MALAEAKSLYRRAIRACRALPVRHIDAKLELNVKIAAHYLIRRERDGPSEELLQQAREGVRALEALHQQPRDVIQLMLRKNVTDIWKQPGDSQPAGTRA</sequence>
<proteinExistence type="predicted"/>